<dbReference type="Proteomes" id="UP001234880">
    <property type="component" value="Unassembled WGS sequence"/>
</dbReference>
<reference evidence="4 5" key="1">
    <citation type="submission" date="2023-07" db="EMBL/GenBank/DDBJ databases">
        <title>Sequencing the genomes of 1000 actinobacteria strains.</title>
        <authorList>
            <person name="Klenk H.-P."/>
        </authorList>
    </citation>
    <scope>NUCLEOTIDE SEQUENCE [LARGE SCALE GENOMIC DNA]</scope>
    <source>
        <strain evidence="4 5">DSM 41600</strain>
    </source>
</reference>
<keyword evidence="1" id="KW-0175">Coiled coil</keyword>
<organism evidence="4 5">
    <name type="scientific">Streptomyces demainii</name>
    <dbReference type="NCBI Taxonomy" id="588122"/>
    <lineage>
        <taxon>Bacteria</taxon>
        <taxon>Bacillati</taxon>
        <taxon>Actinomycetota</taxon>
        <taxon>Actinomycetes</taxon>
        <taxon>Kitasatosporales</taxon>
        <taxon>Streptomycetaceae</taxon>
        <taxon>Streptomyces</taxon>
    </lineage>
</organism>
<feature type="compositionally biased region" description="Basic and acidic residues" evidence="2">
    <location>
        <begin position="186"/>
        <end position="280"/>
    </location>
</feature>
<feature type="compositionally biased region" description="Acidic residues" evidence="2">
    <location>
        <begin position="351"/>
        <end position="364"/>
    </location>
</feature>
<gene>
    <name evidence="4" type="ORF">JOF35_001332</name>
</gene>
<feature type="transmembrane region" description="Helical" evidence="3">
    <location>
        <begin position="39"/>
        <end position="59"/>
    </location>
</feature>
<name>A0ABT9KKW0_9ACTN</name>
<feature type="coiled-coil region" evidence="1">
    <location>
        <begin position="74"/>
        <end position="136"/>
    </location>
</feature>
<keyword evidence="3" id="KW-0472">Membrane</keyword>
<evidence type="ECO:0000256" key="3">
    <source>
        <dbReference type="SAM" id="Phobius"/>
    </source>
</evidence>
<keyword evidence="3" id="KW-1133">Transmembrane helix</keyword>
<feature type="compositionally biased region" description="Basic and acidic residues" evidence="2">
    <location>
        <begin position="156"/>
        <end position="171"/>
    </location>
</feature>
<feature type="compositionally biased region" description="Low complexity" evidence="2">
    <location>
        <begin position="282"/>
        <end position="295"/>
    </location>
</feature>
<keyword evidence="5" id="KW-1185">Reference proteome</keyword>
<evidence type="ECO:0000256" key="1">
    <source>
        <dbReference type="SAM" id="Coils"/>
    </source>
</evidence>
<keyword evidence="3" id="KW-0812">Transmembrane</keyword>
<feature type="transmembrane region" description="Helical" evidence="3">
    <location>
        <begin position="12"/>
        <end position="33"/>
    </location>
</feature>
<comment type="caution">
    <text evidence="4">The sequence shown here is derived from an EMBL/GenBank/DDBJ whole genome shotgun (WGS) entry which is preliminary data.</text>
</comment>
<dbReference type="RefSeq" id="WP_307110237.1">
    <property type="nucleotide sequence ID" value="NZ_JAURUE010000001.1"/>
</dbReference>
<sequence length="399" mass="43165">MSRGRHRQSPPLHRLVLPASVAVASITCAAGAWLVGDTVVIRGLAATAAAAAVVGAVLMRRWDRSAGRRVAEATSETARQEMKYEERIAELEADAEKASELRAALNTRLRAKRAELARLRNEHAELLRRYATAETERASALEGRRRLALEAASPARELEPAARPAGSREPDEPATGAVPSATAYAKADEALSRLRESARRQKERRERAAAADARPDGRRDIRPDDRSSTWSDDRPGMRSDDRADTRSDDRIEAQEKGAERDGRTAGDTRDARDARGENRDQGGAAAPGKSPAAGGQDDDGPQEPRTHARTAASAVVPYAAARRAASRSEGGFDYFGTQKKHPKKQQREPDPAEEEDLADVIGDETLAETRKGAVGEVIDLTAHDDTEQIDLGELRSAIS</sequence>
<evidence type="ECO:0000256" key="2">
    <source>
        <dbReference type="SAM" id="MobiDB-lite"/>
    </source>
</evidence>
<dbReference type="EMBL" id="JAURUE010000001">
    <property type="protein sequence ID" value="MDP9609055.1"/>
    <property type="molecule type" value="Genomic_DNA"/>
</dbReference>
<evidence type="ECO:0000313" key="5">
    <source>
        <dbReference type="Proteomes" id="UP001234880"/>
    </source>
</evidence>
<feature type="region of interest" description="Disordered" evidence="2">
    <location>
        <begin position="151"/>
        <end position="364"/>
    </location>
</feature>
<proteinExistence type="predicted"/>
<feature type="compositionally biased region" description="Low complexity" evidence="2">
    <location>
        <begin position="309"/>
        <end position="323"/>
    </location>
</feature>
<evidence type="ECO:0000313" key="4">
    <source>
        <dbReference type="EMBL" id="MDP9609055.1"/>
    </source>
</evidence>
<protein>
    <submittedName>
        <fullName evidence="4">Coiled-coil protein SlyX</fullName>
    </submittedName>
</protein>
<accession>A0ABT9KKW0</accession>